<feature type="region of interest" description="Disordered" evidence="1">
    <location>
        <begin position="892"/>
        <end position="912"/>
    </location>
</feature>
<dbReference type="Gene3D" id="2.180.10.10">
    <property type="entry name" value="RHS repeat-associated core"/>
    <property type="match status" value="1"/>
</dbReference>
<reference evidence="3" key="3">
    <citation type="submission" date="2021-06" db="EMBL/GenBank/DDBJ databases">
        <title>Updating the genus Pseudomonas: Description of 43 new species and partition of the Pseudomonas putida group.</title>
        <authorList>
            <person name="Girard L."/>
            <person name="Lood C."/>
            <person name="Vandamme P."/>
            <person name="Rokni-Zadeh H."/>
            <person name="Van Noort V."/>
            <person name="Hofte M."/>
            <person name="Lavigne R."/>
            <person name="De Mot R."/>
        </authorList>
    </citation>
    <scope>NUCLEOTIDE SEQUENCE</scope>
    <source>
        <strain evidence="3">SWRI153</strain>
    </source>
</reference>
<evidence type="ECO:0000313" key="3">
    <source>
        <dbReference type="EMBL" id="MBV4485396.1"/>
    </source>
</evidence>
<proteinExistence type="predicted"/>
<evidence type="ECO:0000313" key="4">
    <source>
        <dbReference type="Proteomes" id="UP000648816"/>
    </source>
</evidence>
<organism evidence="2">
    <name type="scientific">Pseudomonas khorasanensis</name>
    <dbReference type="NCBI Taxonomy" id="2745508"/>
    <lineage>
        <taxon>Bacteria</taxon>
        <taxon>Pseudomonadati</taxon>
        <taxon>Pseudomonadota</taxon>
        <taxon>Gammaproteobacteria</taxon>
        <taxon>Pseudomonadales</taxon>
        <taxon>Pseudomonadaceae</taxon>
        <taxon>Pseudomonas</taxon>
    </lineage>
</organism>
<dbReference type="AlphaFoldDB" id="A0A923F276"/>
<reference evidence="2 4" key="1">
    <citation type="journal article" date="2020" name="Microorganisms">
        <title>Reliable Identification of Environmental Pseudomonas Isolates Using the rpoD Gene.</title>
        <authorList>
            <consortium name="The Broad Institute Genome Sequencing Platform"/>
            <person name="Girard L."/>
            <person name="Lood C."/>
            <person name="Rokni-Zadeh H."/>
            <person name="van Noort V."/>
            <person name="Lavigne R."/>
            <person name="De Mot R."/>
        </authorList>
    </citation>
    <scope>NUCLEOTIDE SEQUENCE</scope>
    <source>
        <strain evidence="2 4">SWRI153</strain>
    </source>
</reference>
<sequence>MTASVHRRTPSLVASDSRGLPIRQIAYLRTVVGATATALLTRQQHDAAARLVAQWDPRLSRPNLTTVYGLDGEPLKVDSVDAGWRLNLPGLAGETVQSWDARGSHWRTTYDDQLRVVAVEENAQAAVETFTYADASADARQNLRGQLREQVDRSGALHQSSYSLLGQPLHETRTFEDARAFVSRRRYSPLGGVLELIDAGEHRQQSSYDLAGQLRHVQLQLKGQTGWQPVLLGATYNAAGQIVEQKAGNGIISTWIYDSADARLHRQSAQHNQQSPLQNLEYEYDPMGNITRIVDHAFIPSHFANQRVDGHREFSYDSLYRLIRATGYDDAPPSDIPGLPQPTDPKNRLNYTQTYAYDDGGNLIKSCHTRDGNCHSRQMFVDPNSNRAVRWKPAEADPDFDVLFDRHGNLQDLKQGPSLQWNARDELQSVSLVTRKGSDSDAERYRYSQGQRVFKCHEWFTQNRRHFHQVRYLPGLEIRNKDNGEELHIISVGNARCLHWVANPPAANDQLRYRLEDHLGSCVKELDENATVTSEEGYYPFGETAWMAPQSEIQYRFIRYSGKEMDVSGLYYYGARYYAPWLQRWVSADPAGNVDGLNLYGFVGNNPVSFVDVQGNSREKREIVDFSNFVTILGDYSATTFDQLQEIAAGKFGGRLLANFVGEFVNAVAGFVGGYLGAMHIGSILPDDPHVANFTQQSKPPFSEGLIGGNIGGDIVGAISSRITSRASLIKPLIPQTSAISVAAIDQETGIAERTGGFDPADASALYLNRVVGSVVPGVGMALAMGQRVQEAEDIKNGLDPVKIQKIETTLDDWKKALASRMAGVEQAFRRLGQNTVNTADVTPNTSRLTTNKTIRLDTLREQTKAIVGYIESSQTFISWYKEDALTDNRYSRKLEHGKPRPKSQTSVRTFR</sequence>
<accession>A0A923F276</accession>
<protein>
    <submittedName>
        <fullName evidence="2">RHS repeat-associated core domain-containing protein</fullName>
    </submittedName>
</protein>
<dbReference type="PANTHER" id="PTHR32305:SF15">
    <property type="entry name" value="PROTEIN RHSA-RELATED"/>
    <property type="match status" value="1"/>
</dbReference>
<feature type="compositionally biased region" description="Polar residues" evidence="1">
    <location>
        <begin position="903"/>
        <end position="912"/>
    </location>
</feature>
<dbReference type="RefSeq" id="WP_186530086.1">
    <property type="nucleotide sequence ID" value="NZ_JABWQP020000002.1"/>
</dbReference>
<evidence type="ECO:0000256" key="1">
    <source>
        <dbReference type="SAM" id="MobiDB-lite"/>
    </source>
</evidence>
<dbReference type="EMBL" id="JABWQP010000002">
    <property type="protein sequence ID" value="MBC3341173.1"/>
    <property type="molecule type" value="Genomic_DNA"/>
</dbReference>
<reference evidence="2" key="2">
    <citation type="submission" date="2020-07" db="EMBL/GenBank/DDBJ databases">
        <authorList>
            <person name="Lood C."/>
            <person name="Girard L."/>
        </authorList>
    </citation>
    <scope>NUCLEOTIDE SEQUENCE</scope>
    <source>
        <strain evidence="2">SWRI153</strain>
    </source>
</reference>
<dbReference type="Proteomes" id="UP000648816">
    <property type="component" value="Unassembled WGS sequence"/>
</dbReference>
<name>A0A923F276_9PSED</name>
<dbReference type="InterPro" id="IPR050708">
    <property type="entry name" value="T6SS_VgrG/RHS"/>
</dbReference>
<dbReference type="NCBIfam" id="TIGR03696">
    <property type="entry name" value="Rhs_assc_core"/>
    <property type="match status" value="1"/>
</dbReference>
<dbReference type="PANTHER" id="PTHR32305">
    <property type="match status" value="1"/>
</dbReference>
<comment type="caution">
    <text evidence="2">The sequence shown here is derived from an EMBL/GenBank/DDBJ whole genome shotgun (WGS) entry which is preliminary data.</text>
</comment>
<gene>
    <name evidence="3" type="ORF">HU727_007320</name>
    <name evidence="2" type="ORF">HU727_05960</name>
</gene>
<evidence type="ECO:0000313" key="2">
    <source>
        <dbReference type="EMBL" id="MBC3341173.1"/>
    </source>
</evidence>
<dbReference type="EMBL" id="JABWQP020000002">
    <property type="protein sequence ID" value="MBV4485396.1"/>
    <property type="molecule type" value="Genomic_DNA"/>
</dbReference>
<keyword evidence="4" id="KW-1185">Reference proteome</keyword>
<dbReference type="InterPro" id="IPR022385">
    <property type="entry name" value="Rhs_assc_core"/>
</dbReference>